<dbReference type="PATRIC" id="fig|28084.5.peg.1689"/>
<name>A0A0W0S8A0_9GAMM</name>
<evidence type="ECO:0000256" key="3">
    <source>
        <dbReference type="ARBA" id="ARBA00022448"/>
    </source>
</evidence>
<dbReference type="GO" id="GO:0046933">
    <property type="term" value="F:proton-transporting ATP synthase activity, rotational mechanism"/>
    <property type="evidence" value="ECO:0007669"/>
    <property type="project" value="InterPro"/>
</dbReference>
<evidence type="ECO:0000256" key="2">
    <source>
        <dbReference type="ARBA" id="ARBA00008936"/>
    </source>
</evidence>
<dbReference type="Pfam" id="PF00006">
    <property type="entry name" value="ATP-synt_ab"/>
    <property type="match status" value="1"/>
</dbReference>
<dbReference type="PROSITE" id="PS51257">
    <property type="entry name" value="PROKAR_LIPOPROTEIN"/>
    <property type="match status" value="1"/>
</dbReference>
<dbReference type="SUPFAM" id="SSF47917">
    <property type="entry name" value="C-terminal domain of alpha and beta subunits of F1 ATP synthase"/>
    <property type="match status" value="1"/>
</dbReference>
<dbReference type="PANTHER" id="PTHR15184:SF71">
    <property type="entry name" value="ATP SYNTHASE SUBUNIT BETA, MITOCHONDRIAL"/>
    <property type="match status" value="1"/>
</dbReference>
<dbReference type="GO" id="GO:0005524">
    <property type="term" value="F:ATP binding"/>
    <property type="evidence" value="ECO:0007669"/>
    <property type="project" value="UniProtKB-KW"/>
</dbReference>
<evidence type="ECO:0000259" key="13">
    <source>
        <dbReference type="SMART" id="SM00382"/>
    </source>
</evidence>
<comment type="caution">
    <text evidence="14">The sequence shown here is derived from an EMBL/GenBank/DDBJ whole genome shotgun (WGS) entry which is preliminary data.</text>
</comment>
<sequence length="462" mass="50835">MSLSRDDKGRLIGKTVQIHGSVVTIACKVLPPLHQALKIIRKDDSYILEVHKHIDHEHVMAIALHRTSGLQRGLDVFDLGTPLEVPVSIHSLGRLLDVFGNPLDGFDPIPTCESRPILSKSPPIEGITTPQTILETGIKVIDLLCPVVQGGKVGLFGGAGVGKTVLLMEFMHAIIKIHRGASVFAGIGERVREGHELWREMQAAGLMDNTLMVFGQMDESPCVRFRVGLSALTNAEYLRDTLQRDVLFLIDNIYRFVQAGSEISGLLGRMSANVGYQPTLMTEIAEIEERISSSSQGAVTSVQAVYVPADDMSDPAVAGIITHLDSMVVLTRSQAGKGIYPAIDPLLSKSKFMNIAVLGQRHYSIAQAVREHLSHYRELEDIISMIGIDELSSEDQKIVLRARKLQRYLTQPFHGMVERTDIQGVSVPLEKTLLDCEAFLNGEFDYLTEEQCYMKGSLSGVD</sequence>
<keyword evidence="12" id="KW-0066">ATP synthesis</keyword>
<dbReference type="Gene3D" id="2.40.10.170">
    <property type="match status" value="1"/>
</dbReference>
<evidence type="ECO:0000256" key="11">
    <source>
        <dbReference type="ARBA" id="ARBA00023196"/>
    </source>
</evidence>
<dbReference type="SUPFAM" id="SSF50615">
    <property type="entry name" value="N-terminal domain of alpha and beta subunits of F1 ATP synthase"/>
    <property type="match status" value="1"/>
</dbReference>
<dbReference type="PANTHER" id="PTHR15184">
    <property type="entry name" value="ATP SYNTHASE"/>
    <property type="match status" value="1"/>
</dbReference>
<keyword evidence="5" id="KW-0547">Nucleotide-binding</keyword>
<dbReference type="Gene3D" id="1.10.1140.10">
    <property type="entry name" value="Bovine Mitochondrial F1-atpase, Atp Synthase Beta Chain, Chain D, domain 3"/>
    <property type="match status" value="1"/>
</dbReference>
<dbReference type="InterPro" id="IPR050053">
    <property type="entry name" value="ATPase_alpha/beta_chains"/>
</dbReference>
<evidence type="ECO:0000313" key="15">
    <source>
        <dbReference type="Proteomes" id="UP000054921"/>
    </source>
</evidence>
<dbReference type="NCBIfam" id="TIGR01039">
    <property type="entry name" value="atpD"/>
    <property type="match status" value="1"/>
</dbReference>
<dbReference type="InterPro" id="IPR027417">
    <property type="entry name" value="P-loop_NTPase"/>
</dbReference>
<keyword evidence="3" id="KW-0813">Transport</keyword>
<evidence type="ECO:0000256" key="1">
    <source>
        <dbReference type="ARBA" id="ARBA00004370"/>
    </source>
</evidence>
<dbReference type="EC" id="3.6.3.14" evidence="14"/>
<dbReference type="InterPro" id="IPR005722">
    <property type="entry name" value="ATP_synth_F1_bsu"/>
</dbReference>
<keyword evidence="8" id="KW-1278">Translocase</keyword>
<evidence type="ECO:0000256" key="6">
    <source>
        <dbReference type="ARBA" id="ARBA00022781"/>
    </source>
</evidence>
<dbReference type="SMART" id="SM00382">
    <property type="entry name" value="AAA"/>
    <property type="match status" value="1"/>
</dbReference>
<comment type="similarity">
    <text evidence="2">Belongs to the ATPase alpha/beta chains family.</text>
</comment>
<evidence type="ECO:0000313" key="14">
    <source>
        <dbReference type="EMBL" id="KTC79536.1"/>
    </source>
</evidence>
<dbReference type="SUPFAM" id="SSF52540">
    <property type="entry name" value="P-loop containing nucleoside triphosphate hydrolases"/>
    <property type="match status" value="1"/>
</dbReference>
<accession>A0A0W0S8A0</accession>
<evidence type="ECO:0000256" key="8">
    <source>
        <dbReference type="ARBA" id="ARBA00022967"/>
    </source>
</evidence>
<dbReference type="Pfam" id="PF22919">
    <property type="entry name" value="ATP-synt_VA_C"/>
    <property type="match status" value="1"/>
</dbReference>
<comment type="subcellular location">
    <subcellularLocation>
        <location evidence="1">Membrane</location>
    </subcellularLocation>
</comment>
<dbReference type="InterPro" id="IPR036121">
    <property type="entry name" value="ATPase_F1/V1/A1_a/bsu_N_sf"/>
</dbReference>
<keyword evidence="9" id="KW-0406">Ion transport</keyword>
<keyword evidence="11" id="KW-0139">CF(1)</keyword>
<keyword evidence="14" id="KW-0378">Hydrolase</keyword>
<dbReference type="GO" id="GO:0016787">
    <property type="term" value="F:hydrolase activity"/>
    <property type="evidence" value="ECO:0007669"/>
    <property type="project" value="UniProtKB-KW"/>
</dbReference>
<evidence type="ECO:0000256" key="7">
    <source>
        <dbReference type="ARBA" id="ARBA00022840"/>
    </source>
</evidence>
<dbReference type="GO" id="GO:0045259">
    <property type="term" value="C:proton-transporting ATP synthase complex"/>
    <property type="evidence" value="ECO:0007669"/>
    <property type="project" value="UniProtKB-KW"/>
</dbReference>
<evidence type="ECO:0000256" key="9">
    <source>
        <dbReference type="ARBA" id="ARBA00023065"/>
    </source>
</evidence>
<organism evidence="14 15">
    <name type="scientific">Legionella cherrii</name>
    <dbReference type="NCBI Taxonomy" id="28084"/>
    <lineage>
        <taxon>Bacteria</taxon>
        <taxon>Pseudomonadati</taxon>
        <taxon>Pseudomonadota</taxon>
        <taxon>Gammaproteobacteria</taxon>
        <taxon>Legionellales</taxon>
        <taxon>Legionellaceae</taxon>
        <taxon>Legionella</taxon>
    </lineage>
</organism>
<dbReference type="InterPro" id="IPR000194">
    <property type="entry name" value="ATPase_F1/V1/A1_a/bsu_nucl-bd"/>
</dbReference>
<gene>
    <name evidence="14" type="ORF">Lche_1556</name>
</gene>
<dbReference type="InterPro" id="IPR020003">
    <property type="entry name" value="ATPase_a/bsu_AS"/>
</dbReference>
<dbReference type="RefSeq" id="WP_058387673.1">
    <property type="nucleotide sequence ID" value="NZ_LNXW01000013.1"/>
</dbReference>
<dbReference type="EMBL" id="LNXW01000013">
    <property type="protein sequence ID" value="KTC79536.1"/>
    <property type="molecule type" value="Genomic_DNA"/>
</dbReference>
<dbReference type="InterPro" id="IPR003593">
    <property type="entry name" value="AAA+_ATPase"/>
</dbReference>
<keyword evidence="10" id="KW-0472">Membrane</keyword>
<dbReference type="OrthoDB" id="9801639at2"/>
<protein>
    <submittedName>
        <fullName evidence="14">ATP synthase F0F1 subunit beta</fullName>
        <ecNumber evidence="14">3.6.3.14</ecNumber>
    </submittedName>
</protein>
<dbReference type="AlphaFoldDB" id="A0A0W0S8A0"/>
<proteinExistence type="inferred from homology"/>
<evidence type="ECO:0000256" key="10">
    <source>
        <dbReference type="ARBA" id="ARBA00023136"/>
    </source>
</evidence>
<evidence type="ECO:0000256" key="12">
    <source>
        <dbReference type="ARBA" id="ARBA00023310"/>
    </source>
</evidence>
<keyword evidence="7" id="KW-0067">ATP-binding</keyword>
<dbReference type="InterPro" id="IPR024034">
    <property type="entry name" value="ATPase_F1/V1_b/a_C"/>
</dbReference>
<keyword evidence="4" id="KW-1003">Cell membrane</keyword>
<dbReference type="InterPro" id="IPR055190">
    <property type="entry name" value="ATP-synt_VA_C"/>
</dbReference>
<keyword evidence="6" id="KW-0375">Hydrogen ion transport</keyword>
<dbReference type="Proteomes" id="UP000054921">
    <property type="component" value="Unassembled WGS sequence"/>
</dbReference>
<dbReference type="PROSITE" id="PS00152">
    <property type="entry name" value="ATPASE_ALPHA_BETA"/>
    <property type="match status" value="1"/>
</dbReference>
<dbReference type="Gene3D" id="3.40.50.300">
    <property type="entry name" value="P-loop containing nucleotide triphosphate hydrolases"/>
    <property type="match status" value="1"/>
</dbReference>
<evidence type="ECO:0000256" key="4">
    <source>
        <dbReference type="ARBA" id="ARBA00022475"/>
    </source>
</evidence>
<feature type="domain" description="AAA+ ATPase" evidence="13">
    <location>
        <begin position="149"/>
        <end position="362"/>
    </location>
</feature>
<dbReference type="STRING" id="28084.Lche_1556"/>
<reference evidence="14 15" key="1">
    <citation type="submission" date="2015-11" db="EMBL/GenBank/DDBJ databases">
        <title>Genomic analysis of 38 Legionella species identifies large and diverse effector repertoires.</title>
        <authorList>
            <person name="Burstein D."/>
            <person name="Amaro F."/>
            <person name="Zusman T."/>
            <person name="Lifshitz Z."/>
            <person name="Cohen O."/>
            <person name="Gilbert J.A."/>
            <person name="Pupko T."/>
            <person name="Shuman H.A."/>
            <person name="Segal G."/>
        </authorList>
    </citation>
    <scope>NUCLEOTIDE SEQUENCE [LARGE SCALE GENOMIC DNA]</scope>
    <source>
        <strain evidence="14 15">ORW</strain>
    </source>
</reference>
<evidence type="ECO:0000256" key="5">
    <source>
        <dbReference type="ARBA" id="ARBA00022741"/>
    </source>
</evidence>